<dbReference type="InterPro" id="IPR011010">
    <property type="entry name" value="DNA_brk_join_enz"/>
</dbReference>
<keyword evidence="3" id="KW-0233">DNA recombination</keyword>
<dbReference type="Pfam" id="PF00589">
    <property type="entry name" value="Phage_integrase"/>
    <property type="match status" value="1"/>
</dbReference>
<keyword evidence="7" id="KW-1185">Reference proteome</keyword>
<feature type="domain" description="Tyr recombinase" evidence="4">
    <location>
        <begin position="64"/>
        <end position="244"/>
    </location>
</feature>
<dbReference type="PANTHER" id="PTHR30349">
    <property type="entry name" value="PHAGE INTEGRASE-RELATED"/>
    <property type="match status" value="1"/>
</dbReference>
<feature type="domain" description="Phage integrase SAM-like" evidence="5">
    <location>
        <begin position="2"/>
        <end position="47"/>
    </location>
</feature>
<dbReference type="EMBL" id="CP071795">
    <property type="protein sequence ID" value="QTD37091.1"/>
    <property type="molecule type" value="Genomic_DNA"/>
</dbReference>
<dbReference type="InterPro" id="IPR002104">
    <property type="entry name" value="Integrase_catalytic"/>
</dbReference>
<dbReference type="Pfam" id="PF13102">
    <property type="entry name" value="Phage_int_SAM_5"/>
    <property type="match status" value="1"/>
</dbReference>
<keyword evidence="2" id="KW-0238">DNA-binding</keyword>
<organism evidence="6 7">
    <name type="scientific">Polaribacter batillariae</name>
    <dbReference type="NCBI Taxonomy" id="2808900"/>
    <lineage>
        <taxon>Bacteria</taxon>
        <taxon>Pseudomonadati</taxon>
        <taxon>Bacteroidota</taxon>
        <taxon>Flavobacteriia</taxon>
        <taxon>Flavobacteriales</taxon>
        <taxon>Flavobacteriaceae</taxon>
    </lineage>
</organism>
<accession>A0ABX7SSG5</accession>
<dbReference type="InterPro" id="IPR010998">
    <property type="entry name" value="Integrase_recombinase_N"/>
</dbReference>
<gene>
    <name evidence="6" type="ORF">JL193_13330</name>
</gene>
<evidence type="ECO:0000256" key="2">
    <source>
        <dbReference type="ARBA" id="ARBA00023125"/>
    </source>
</evidence>
<dbReference type="Proteomes" id="UP000663935">
    <property type="component" value="Chromosome"/>
</dbReference>
<dbReference type="SUPFAM" id="SSF56349">
    <property type="entry name" value="DNA breaking-rejoining enzymes"/>
    <property type="match status" value="1"/>
</dbReference>
<reference evidence="6 7" key="1">
    <citation type="submission" date="2021-03" db="EMBL/GenBank/DDBJ databases">
        <title>Complete genome of Polaribacter_sp.G4M1.</title>
        <authorList>
            <person name="Jeong S.W."/>
            <person name="Bae J.W."/>
        </authorList>
    </citation>
    <scope>NUCLEOTIDE SEQUENCE [LARGE SCALE GENOMIC DNA]</scope>
    <source>
        <strain evidence="6 7">G4M1</strain>
    </source>
</reference>
<evidence type="ECO:0000256" key="1">
    <source>
        <dbReference type="ARBA" id="ARBA00008857"/>
    </source>
</evidence>
<evidence type="ECO:0000259" key="4">
    <source>
        <dbReference type="Pfam" id="PF00589"/>
    </source>
</evidence>
<protein>
    <submittedName>
        <fullName evidence="6">Phage integrase SAM-like domain-containing protein</fullName>
    </submittedName>
</protein>
<evidence type="ECO:0000313" key="7">
    <source>
        <dbReference type="Proteomes" id="UP000663935"/>
    </source>
</evidence>
<dbReference type="Gene3D" id="1.10.150.130">
    <property type="match status" value="1"/>
</dbReference>
<dbReference type="PANTHER" id="PTHR30349:SF64">
    <property type="entry name" value="PROPHAGE INTEGRASE INTD-RELATED"/>
    <property type="match status" value="1"/>
</dbReference>
<dbReference type="InterPro" id="IPR013762">
    <property type="entry name" value="Integrase-like_cat_sf"/>
</dbReference>
<dbReference type="InterPro" id="IPR025269">
    <property type="entry name" value="SAM-like_dom"/>
</dbReference>
<proteinExistence type="inferred from homology"/>
<evidence type="ECO:0000313" key="6">
    <source>
        <dbReference type="EMBL" id="QTD37091.1"/>
    </source>
</evidence>
<name>A0ABX7SSG5_9FLAO</name>
<comment type="similarity">
    <text evidence="1">Belongs to the 'phage' integrase family.</text>
</comment>
<dbReference type="InterPro" id="IPR050090">
    <property type="entry name" value="Tyrosine_recombinase_XerCD"/>
</dbReference>
<evidence type="ECO:0000256" key="3">
    <source>
        <dbReference type="ARBA" id="ARBA00023172"/>
    </source>
</evidence>
<evidence type="ECO:0000259" key="5">
    <source>
        <dbReference type="Pfam" id="PF13102"/>
    </source>
</evidence>
<sequence>MNFYNEFNTFMESKKYALNTIGKHIKNLKTFLNYALAEGYTNNQKFKSNDFEVLKEITTEIYLTDAEIKEMFEKDLSKYPEVELARDIFLMGCYTGQRISDYNGLSENDIIEIDGYRYFEIKQKKNKKFHRIVNCPITKEMQEIMDKRHNGKPPRRIAEAILNDYIKQVGQMLEWYTLVKCEYTKGGIEYSEMIPKYDLIKSHTARRSFCTNKYKAGMSVFDIMLFSGHTTEKEFYKYIRIKDQERAAHIVKSGFFNV</sequence>
<dbReference type="Gene3D" id="1.10.443.10">
    <property type="entry name" value="Intergrase catalytic core"/>
    <property type="match status" value="1"/>
</dbReference>